<dbReference type="Pfam" id="PF13546">
    <property type="entry name" value="DDE_5"/>
    <property type="match status" value="1"/>
</dbReference>
<reference evidence="4" key="1">
    <citation type="journal article" date="2019" name="Int. J. Syst. Evol. Microbiol.">
        <title>The Global Catalogue of Microorganisms (GCM) 10K type strain sequencing project: providing services to taxonomists for standard genome sequencing and annotation.</title>
        <authorList>
            <consortium name="The Broad Institute Genomics Platform"/>
            <consortium name="The Broad Institute Genome Sequencing Center for Infectious Disease"/>
            <person name="Wu L."/>
            <person name="Ma J."/>
        </authorList>
    </citation>
    <scope>NUCLEOTIDE SEQUENCE [LARGE SCALE GENOMIC DNA]</scope>
    <source>
        <strain evidence="4">JCM 18302</strain>
    </source>
</reference>
<dbReference type="EMBL" id="BAABJO010000058">
    <property type="protein sequence ID" value="GAA5142121.1"/>
    <property type="molecule type" value="Genomic_DNA"/>
</dbReference>
<feature type="region of interest" description="Disordered" evidence="1">
    <location>
        <begin position="64"/>
        <end position="93"/>
    </location>
</feature>
<gene>
    <name evidence="3" type="ORF">GCM10023320_82040</name>
</gene>
<evidence type="ECO:0000313" key="4">
    <source>
        <dbReference type="Proteomes" id="UP001500804"/>
    </source>
</evidence>
<dbReference type="InterPro" id="IPR038721">
    <property type="entry name" value="IS701-like_DDE_dom"/>
</dbReference>
<organism evidence="3 4">
    <name type="scientific">Pseudonocardia adelaidensis</name>
    <dbReference type="NCBI Taxonomy" id="648754"/>
    <lineage>
        <taxon>Bacteria</taxon>
        <taxon>Bacillati</taxon>
        <taxon>Actinomycetota</taxon>
        <taxon>Actinomycetes</taxon>
        <taxon>Pseudonocardiales</taxon>
        <taxon>Pseudonocardiaceae</taxon>
        <taxon>Pseudonocardia</taxon>
    </lineage>
</organism>
<evidence type="ECO:0000313" key="3">
    <source>
        <dbReference type="EMBL" id="GAA5142121.1"/>
    </source>
</evidence>
<feature type="region of interest" description="Disordered" evidence="1">
    <location>
        <begin position="160"/>
        <end position="180"/>
    </location>
</feature>
<evidence type="ECO:0000256" key="1">
    <source>
        <dbReference type="SAM" id="MobiDB-lite"/>
    </source>
</evidence>
<name>A0ABP9P7N1_9PSEU</name>
<evidence type="ECO:0000259" key="2">
    <source>
        <dbReference type="Pfam" id="PF13546"/>
    </source>
</evidence>
<feature type="compositionally biased region" description="Low complexity" evidence="1">
    <location>
        <begin position="161"/>
        <end position="172"/>
    </location>
</feature>
<proteinExistence type="predicted"/>
<dbReference type="Proteomes" id="UP001500804">
    <property type="component" value="Unassembled WGS sequence"/>
</dbReference>
<keyword evidence="4" id="KW-1185">Reference proteome</keyword>
<sequence>MCSTASSPRTTARKIDGGWGLPERTVVADGGYGDATEFRLCLAERGLDHVVAVTPTIRAYPSSAVPTAPPYTSRGRSPTPRYRPNPINLAGPAPAGLRRVTWRHGSRKKAGNPTAAMRSTDPGVLHTVALRPESPCAGLTPYAVLRELQTLHRRLDRRLPHLPTTLPPQTTAHHARHDPIARPGRLVQCSVDPVMLRGPPRRSGQDH</sequence>
<protein>
    <recommendedName>
        <fullName evidence="2">Transposase IS701-like DDE domain-containing protein</fullName>
    </recommendedName>
</protein>
<accession>A0ABP9P7N1</accession>
<feature type="domain" description="Transposase IS701-like DDE" evidence="2">
    <location>
        <begin position="18"/>
        <end position="108"/>
    </location>
</feature>
<comment type="caution">
    <text evidence="3">The sequence shown here is derived from an EMBL/GenBank/DDBJ whole genome shotgun (WGS) entry which is preliminary data.</text>
</comment>